<keyword evidence="6" id="KW-1185">Reference proteome</keyword>
<dbReference type="InterPro" id="IPR011049">
    <property type="entry name" value="Serralysin-like_metalloprot_C"/>
</dbReference>
<sequence length="455" mass="49380">MKKLYLSILLCLTGVLTFAQQSTILPGSMLPRVTTAQRMAMENPANGTLVFDVNTLDYWYRSNGVWTKLGEGSLSYWRLAGMNGNEITHNNTGGFWSKNPVIVPNYADNVSNPPIVPVNEPGTRLMWIPSRSAFRAGTVDNTLDWSADSVGLFSFATGHNAKASGTLSVAMGLATKATGYASTAFGFSNVATGIGAVATGYNTRASGSGAFTIGGSTTASGVASFAAGYSTTASGHHSTAIGYWINTNFQQGAFIISDSDPNREGTTYSGAPDEFVARFKNGYYLMTSGNFNRTGTRIGNGETSWSAISDSTLKERFVPADGENFLLKLRGLRLGSWNYKNQGKQPQRFYGPMAQEVFTAYGKDKYGTIGTDTTVSTLNMDGLLFIFAQALEKRTQKLKTENQELQDLIRQLDARLALYESALLHKPDEKEIPDDPNRKSALSAYESDARSHRKK</sequence>
<evidence type="ECO:0000313" key="5">
    <source>
        <dbReference type="EMBL" id="RYU93053.1"/>
    </source>
</evidence>
<evidence type="ECO:0000256" key="3">
    <source>
        <dbReference type="SAM" id="SignalP"/>
    </source>
</evidence>
<dbReference type="EMBL" id="SEWF01000058">
    <property type="protein sequence ID" value="RYU93053.1"/>
    <property type="molecule type" value="Genomic_DNA"/>
</dbReference>
<dbReference type="Pfam" id="PF05658">
    <property type="entry name" value="YadA_head"/>
    <property type="match status" value="3"/>
</dbReference>
<dbReference type="OrthoDB" id="925207at2"/>
<dbReference type="CDD" id="cd12820">
    <property type="entry name" value="LbR_YadA-like"/>
    <property type="match status" value="1"/>
</dbReference>
<dbReference type="InterPro" id="IPR030392">
    <property type="entry name" value="S74_ICA"/>
</dbReference>
<dbReference type="Gene3D" id="2.150.10.10">
    <property type="entry name" value="Serralysin-like metalloprotease, C-terminal"/>
    <property type="match status" value="1"/>
</dbReference>
<dbReference type="Pfam" id="PF13884">
    <property type="entry name" value="Peptidase_S74"/>
    <property type="match status" value="1"/>
</dbReference>
<dbReference type="Proteomes" id="UP000293162">
    <property type="component" value="Unassembled WGS sequence"/>
</dbReference>
<feature type="chain" id="PRO_5020713769" description="Peptidase S74 domain-containing protein" evidence="3">
    <location>
        <begin position="20"/>
        <end position="455"/>
    </location>
</feature>
<evidence type="ECO:0000256" key="1">
    <source>
        <dbReference type="SAM" id="Coils"/>
    </source>
</evidence>
<organism evidence="5 6">
    <name type="scientific">Emticicia agri</name>
    <dbReference type="NCBI Taxonomy" id="2492393"/>
    <lineage>
        <taxon>Bacteria</taxon>
        <taxon>Pseudomonadati</taxon>
        <taxon>Bacteroidota</taxon>
        <taxon>Cytophagia</taxon>
        <taxon>Cytophagales</taxon>
        <taxon>Leadbetterellaceae</taxon>
        <taxon>Emticicia</taxon>
    </lineage>
</organism>
<proteinExistence type="predicted"/>
<keyword evidence="3" id="KW-0732">Signal</keyword>
<reference evidence="5 6" key="1">
    <citation type="submission" date="2019-02" db="EMBL/GenBank/DDBJ databases">
        <title>Bacterial novel species Emticicia sp. 17J42-9 isolated from soil.</title>
        <authorList>
            <person name="Jung H.-Y."/>
        </authorList>
    </citation>
    <scope>NUCLEOTIDE SEQUENCE [LARGE SCALE GENOMIC DNA]</scope>
    <source>
        <strain evidence="5 6">17J42-9</strain>
    </source>
</reference>
<dbReference type="AlphaFoldDB" id="A0A4Q5LUE1"/>
<name>A0A4Q5LUE1_9BACT</name>
<accession>A0A4Q5LUE1</accession>
<evidence type="ECO:0000256" key="2">
    <source>
        <dbReference type="SAM" id="MobiDB-lite"/>
    </source>
</evidence>
<feature type="coiled-coil region" evidence="1">
    <location>
        <begin position="388"/>
        <end position="422"/>
    </location>
</feature>
<feature type="signal peptide" evidence="3">
    <location>
        <begin position="1"/>
        <end position="19"/>
    </location>
</feature>
<evidence type="ECO:0000313" key="6">
    <source>
        <dbReference type="Proteomes" id="UP000293162"/>
    </source>
</evidence>
<gene>
    <name evidence="5" type="ORF">EWM59_23990</name>
</gene>
<feature type="region of interest" description="Disordered" evidence="2">
    <location>
        <begin position="427"/>
        <end position="455"/>
    </location>
</feature>
<feature type="compositionally biased region" description="Basic and acidic residues" evidence="2">
    <location>
        <begin position="427"/>
        <end position="438"/>
    </location>
</feature>
<dbReference type="RefSeq" id="WP_130023788.1">
    <property type="nucleotide sequence ID" value="NZ_SEWF01000058.1"/>
</dbReference>
<feature type="domain" description="Peptidase S74" evidence="4">
    <location>
        <begin position="309"/>
        <end position="405"/>
    </location>
</feature>
<keyword evidence="1" id="KW-0175">Coiled coil</keyword>
<protein>
    <recommendedName>
        <fullName evidence="4">Peptidase S74 domain-containing protein</fullName>
    </recommendedName>
</protein>
<dbReference type="GO" id="GO:0019867">
    <property type="term" value="C:outer membrane"/>
    <property type="evidence" value="ECO:0007669"/>
    <property type="project" value="InterPro"/>
</dbReference>
<comment type="caution">
    <text evidence="5">The sequence shown here is derived from an EMBL/GenBank/DDBJ whole genome shotgun (WGS) entry which is preliminary data.</text>
</comment>
<dbReference type="PROSITE" id="PS51688">
    <property type="entry name" value="ICA"/>
    <property type="match status" value="1"/>
</dbReference>
<dbReference type="SUPFAM" id="SSF101967">
    <property type="entry name" value="Adhesin YadA, collagen-binding domain"/>
    <property type="match status" value="1"/>
</dbReference>
<evidence type="ECO:0000259" key="4">
    <source>
        <dbReference type="PROSITE" id="PS51688"/>
    </source>
</evidence>
<dbReference type="InterPro" id="IPR008640">
    <property type="entry name" value="Adhesin_Head_dom"/>
</dbReference>